<dbReference type="STRING" id="655355.SAMN05216283_1122"/>
<protein>
    <recommendedName>
        <fullName evidence="3">Squalene cyclase C-terminal domain-containing protein</fullName>
    </recommendedName>
</protein>
<dbReference type="Proteomes" id="UP000198964">
    <property type="component" value="Unassembled WGS sequence"/>
</dbReference>
<reference evidence="1 2" key="1">
    <citation type="submission" date="2016-10" db="EMBL/GenBank/DDBJ databases">
        <authorList>
            <person name="de Groot N.N."/>
        </authorList>
    </citation>
    <scope>NUCLEOTIDE SEQUENCE [LARGE SCALE GENOMIC DNA]</scope>
    <source>
        <strain evidence="1 2">CGMCC 1.9156</strain>
    </source>
</reference>
<sequence length="289" mass="33547">MDTALILKQKVDSGEIKDFEKASDYLNKSVIVNDLLSDFDFDVLNLLNRLTEITEIPFAYQLERVKKWTNKLADLSFCGDGFSITGKSDDILSCYNSMITSILIRNHYPDKVKIAKGVEWILNYQNVERGKKSNWAGSRILKYGGCMKNTPCYIGIVKAMITLTDYKKQPDYSVNNTIENKLELGLEYILDHQIYLRKSDGQPITKDIKKLTYPFSYKTNVIEILRLLKDNHLDSDTRCKLAKDYLLTKKQKDGCWKINSSYLPKCWIQFDKTKEPGQWISYEIERLLN</sequence>
<organism evidence="1 2">
    <name type="scientific">Sunxiuqinia elliptica</name>
    <dbReference type="NCBI Taxonomy" id="655355"/>
    <lineage>
        <taxon>Bacteria</taxon>
        <taxon>Pseudomonadati</taxon>
        <taxon>Bacteroidota</taxon>
        <taxon>Bacteroidia</taxon>
        <taxon>Marinilabiliales</taxon>
        <taxon>Prolixibacteraceae</taxon>
        <taxon>Sunxiuqinia</taxon>
    </lineage>
</organism>
<dbReference type="RefSeq" id="WP_093921146.1">
    <property type="nucleotide sequence ID" value="NZ_FONW01000012.1"/>
</dbReference>
<dbReference type="AlphaFoldDB" id="A0A1I2KKQ9"/>
<evidence type="ECO:0000313" key="2">
    <source>
        <dbReference type="Proteomes" id="UP000198964"/>
    </source>
</evidence>
<proteinExistence type="predicted"/>
<evidence type="ECO:0000313" key="1">
    <source>
        <dbReference type="EMBL" id="SFF65701.1"/>
    </source>
</evidence>
<dbReference type="EMBL" id="FONW01000012">
    <property type="protein sequence ID" value="SFF65701.1"/>
    <property type="molecule type" value="Genomic_DNA"/>
</dbReference>
<evidence type="ECO:0008006" key="3">
    <source>
        <dbReference type="Google" id="ProtNLM"/>
    </source>
</evidence>
<keyword evidence="2" id="KW-1185">Reference proteome</keyword>
<gene>
    <name evidence="1" type="ORF">SAMN05216283_1122</name>
</gene>
<accession>A0A1I2KKQ9</accession>
<name>A0A1I2KKQ9_9BACT</name>